<proteinExistence type="predicted"/>
<name>A0A1W1UE92_9DEIO</name>
<gene>
    <name evidence="1" type="ORF">SAMN00790413_05898</name>
</gene>
<dbReference type="AlphaFoldDB" id="A0A1W1UE92"/>
<evidence type="ECO:0000313" key="2">
    <source>
        <dbReference type="Proteomes" id="UP000192582"/>
    </source>
</evidence>
<dbReference type="Proteomes" id="UP000192582">
    <property type="component" value="Unassembled WGS sequence"/>
</dbReference>
<evidence type="ECO:0000313" key="1">
    <source>
        <dbReference type="EMBL" id="SMB79359.1"/>
    </source>
</evidence>
<reference evidence="1 2" key="1">
    <citation type="submission" date="2017-04" db="EMBL/GenBank/DDBJ databases">
        <authorList>
            <person name="Afonso C.L."/>
            <person name="Miller P.J."/>
            <person name="Scott M.A."/>
            <person name="Spackman E."/>
            <person name="Goraichik I."/>
            <person name="Dimitrov K.M."/>
            <person name="Suarez D.L."/>
            <person name="Swayne D.E."/>
        </authorList>
    </citation>
    <scope>NUCLEOTIDE SEQUENCE [LARGE SCALE GENOMIC DNA]</scope>
    <source>
        <strain evidence="1 2">KR-140</strain>
    </source>
</reference>
<accession>A0A1W1UE92</accession>
<dbReference type="RefSeq" id="WP_084045502.1">
    <property type="nucleotide sequence ID" value="NZ_FWWU01000003.1"/>
</dbReference>
<dbReference type="EMBL" id="FWWU01000003">
    <property type="protein sequence ID" value="SMB79359.1"/>
    <property type="molecule type" value="Genomic_DNA"/>
</dbReference>
<protein>
    <submittedName>
        <fullName evidence="1">Uncharacterized protein</fullName>
    </submittedName>
</protein>
<keyword evidence="2" id="KW-1185">Reference proteome</keyword>
<sequence length="94" mass="10146">MDLLVTVALLNEMPSREKLTLDTAVLETLRSELEALLTRPPGAPAAQEAHGGLLTPGEREQLTQARGECARRAELLAARARFAGPQPHPDAVRL</sequence>
<organism evidence="1 2">
    <name type="scientific">Deinococcus hopiensis KR-140</name>
    <dbReference type="NCBI Taxonomy" id="695939"/>
    <lineage>
        <taxon>Bacteria</taxon>
        <taxon>Thermotogati</taxon>
        <taxon>Deinococcota</taxon>
        <taxon>Deinococci</taxon>
        <taxon>Deinococcales</taxon>
        <taxon>Deinococcaceae</taxon>
        <taxon>Deinococcus</taxon>
    </lineage>
</organism>